<dbReference type="EMBL" id="AYRZ02000009">
    <property type="protein sequence ID" value="PHT71880.1"/>
    <property type="molecule type" value="Genomic_DNA"/>
</dbReference>
<organism evidence="2 3">
    <name type="scientific">Capsicum annuum</name>
    <name type="common">Capsicum pepper</name>
    <dbReference type="NCBI Taxonomy" id="4072"/>
    <lineage>
        <taxon>Eukaryota</taxon>
        <taxon>Viridiplantae</taxon>
        <taxon>Streptophyta</taxon>
        <taxon>Embryophyta</taxon>
        <taxon>Tracheophyta</taxon>
        <taxon>Spermatophyta</taxon>
        <taxon>Magnoliopsida</taxon>
        <taxon>eudicotyledons</taxon>
        <taxon>Gunneridae</taxon>
        <taxon>Pentapetalae</taxon>
        <taxon>asterids</taxon>
        <taxon>lamiids</taxon>
        <taxon>Solanales</taxon>
        <taxon>Solanaceae</taxon>
        <taxon>Solanoideae</taxon>
        <taxon>Capsiceae</taxon>
        <taxon>Capsicum</taxon>
    </lineage>
</organism>
<feature type="region of interest" description="Disordered" evidence="1">
    <location>
        <begin position="1"/>
        <end position="30"/>
    </location>
</feature>
<reference evidence="2 3" key="2">
    <citation type="journal article" date="2017" name="Genome Biol.">
        <title>New reference genome sequences of hot pepper reveal the massive evolution of plant disease-resistance genes by retroduplication.</title>
        <authorList>
            <person name="Kim S."/>
            <person name="Park J."/>
            <person name="Yeom S.I."/>
            <person name="Kim Y.M."/>
            <person name="Seo E."/>
            <person name="Kim K.T."/>
            <person name="Kim M.S."/>
            <person name="Lee J.M."/>
            <person name="Cheong K."/>
            <person name="Shin H.S."/>
            <person name="Kim S.B."/>
            <person name="Han K."/>
            <person name="Lee J."/>
            <person name="Park M."/>
            <person name="Lee H.A."/>
            <person name="Lee H.Y."/>
            <person name="Lee Y."/>
            <person name="Oh S."/>
            <person name="Lee J.H."/>
            <person name="Choi E."/>
            <person name="Choi E."/>
            <person name="Lee S.E."/>
            <person name="Jeon J."/>
            <person name="Kim H."/>
            <person name="Choi G."/>
            <person name="Song H."/>
            <person name="Lee J."/>
            <person name="Lee S.C."/>
            <person name="Kwon J.K."/>
            <person name="Lee H.Y."/>
            <person name="Koo N."/>
            <person name="Hong Y."/>
            <person name="Kim R.W."/>
            <person name="Kang W.H."/>
            <person name="Huh J.H."/>
            <person name="Kang B.C."/>
            <person name="Yang T.J."/>
            <person name="Lee Y.H."/>
            <person name="Bennetzen J.L."/>
            <person name="Choi D."/>
        </authorList>
    </citation>
    <scope>NUCLEOTIDE SEQUENCE [LARGE SCALE GENOMIC DNA]</scope>
    <source>
        <strain evidence="3">cv. CM334</strain>
    </source>
</reference>
<dbReference type="Gramene" id="PHT71880">
    <property type="protein sequence ID" value="PHT71880"/>
    <property type="gene ID" value="T459_22665"/>
</dbReference>
<sequence length="135" mass="15271">MMNSGVSGNSMSSSSAQGNNSSNNAQSPGLKTYFKTPEGRYKLQYEKTHPAGLLHYAHGKTVTQMVKDWIFELNFRKGLASMVNFNFSDLKDVQDWIELIFRRGLANMVNFNSSDLKDVQDWIELIFRRGLANIG</sequence>
<dbReference type="STRING" id="4072.A0A2G2YQ60"/>
<dbReference type="AlphaFoldDB" id="A0A2G2YQ60"/>
<reference evidence="2 3" key="1">
    <citation type="journal article" date="2014" name="Nat. Genet.">
        <title>Genome sequence of the hot pepper provides insights into the evolution of pungency in Capsicum species.</title>
        <authorList>
            <person name="Kim S."/>
            <person name="Park M."/>
            <person name="Yeom S.I."/>
            <person name="Kim Y.M."/>
            <person name="Lee J.M."/>
            <person name="Lee H.A."/>
            <person name="Seo E."/>
            <person name="Choi J."/>
            <person name="Cheong K."/>
            <person name="Kim K.T."/>
            <person name="Jung K."/>
            <person name="Lee G.W."/>
            <person name="Oh S.K."/>
            <person name="Bae C."/>
            <person name="Kim S.B."/>
            <person name="Lee H.Y."/>
            <person name="Kim S.Y."/>
            <person name="Kim M.S."/>
            <person name="Kang B.C."/>
            <person name="Jo Y.D."/>
            <person name="Yang H.B."/>
            <person name="Jeong H.J."/>
            <person name="Kang W.H."/>
            <person name="Kwon J.K."/>
            <person name="Shin C."/>
            <person name="Lim J.Y."/>
            <person name="Park J.H."/>
            <person name="Huh J.H."/>
            <person name="Kim J.S."/>
            <person name="Kim B.D."/>
            <person name="Cohen O."/>
            <person name="Paran I."/>
            <person name="Suh M.C."/>
            <person name="Lee S.B."/>
            <person name="Kim Y.K."/>
            <person name="Shin Y."/>
            <person name="Noh S.J."/>
            <person name="Park J."/>
            <person name="Seo Y.S."/>
            <person name="Kwon S.Y."/>
            <person name="Kim H.A."/>
            <person name="Park J.M."/>
            <person name="Kim H.J."/>
            <person name="Choi S.B."/>
            <person name="Bosland P.W."/>
            <person name="Reeves G."/>
            <person name="Jo S.H."/>
            <person name="Lee B.W."/>
            <person name="Cho H.T."/>
            <person name="Choi H.S."/>
            <person name="Lee M.S."/>
            <person name="Yu Y."/>
            <person name="Do Choi Y."/>
            <person name="Park B.S."/>
            <person name="van Deynze A."/>
            <person name="Ashrafi H."/>
            <person name="Hill T."/>
            <person name="Kim W.T."/>
            <person name="Pai H.S."/>
            <person name="Ahn H.K."/>
            <person name="Yeam I."/>
            <person name="Giovannoni J.J."/>
            <person name="Rose J.K."/>
            <person name="Sorensen I."/>
            <person name="Lee S.J."/>
            <person name="Kim R.W."/>
            <person name="Choi I.Y."/>
            <person name="Choi B.S."/>
            <person name="Lim J.S."/>
            <person name="Lee Y.H."/>
            <person name="Choi D."/>
        </authorList>
    </citation>
    <scope>NUCLEOTIDE SEQUENCE [LARGE SCALE GENOMIC DNA]</scope>
    <source>
        <strain evidence="3">cv. CM334</strain>
    </source>
</reference>
<keyword evidence="3" id="KW-1185">Reference proteome</keyword>
<evidence type="ECO:0000313" key="2">
    <source>
        <dbReference type="EMBL" id="PHT71880.1"/>
    </source>
</evidence>
<evidence type="ECO:0000313" key="3">
    <source>
        <dbReference type="Proteomes" id="UP000222542"/>
    </source>
</evidence>
<proteinExistence type="predicted"/>
<accession>A0A2G2YQ60</accession>
<evidence type="ECO:0000256" key="1">
    <source>
        <dbReference type="SAM" id="MobiDB-lite"/>
    </source>
</evidence>
<dbReference type="Proteomes" id="UP000222542">
    <property type="component" value="Unassembled WGS sequence"/>
</dbReference>
<name>A0A2G2YQ60_CAPAN</name>
<gene>
    <name evidence="2" type="ORF">T459_22665</name>
</gene>
<comment type="caution">
    <text evidence="2">The sequence shown here is derived from an EMBL/GenBank/DDBJ whole genome shotgun (WGS) entry which is preliminary data.</text>
</comment>
<feature type="compositionally biased region" description="Low complexity" evidence="1">
    <location>
        <begin position="1"/>
        <end position="27"/>
    </location>
</feature>
<protein>
    <submittedName>
        <fullName evidence="2">Uncharacterized protein</fullName>
    </submittedName>
</protein>